<dbReference type="PANTHER" id="PTHR10492">
    <property type="match status" value="1"/>
</dbReference>
<dbReference type="InterPro" id="IPR027417">
    <property type="entry name" value="P-loop_NTPase"/>
</dbReference>
<dbReference type="AlphaFoldDB" id="A0AAV0MD48"/>
<comment type="caution">
    <text evidence="2">The sequence shown here is derived from an EMBL/GenBank/DDBJ whole genome shotgun (WGS) entry which is preliminary data.</text>
</comment>
<sequence length="332" mass="38270">MSNFSRNDDALLSETVLGLIEMFNETNELVRSLRIVLAHLQNHANQNLRLRIVGARVKNVEQYELPTDQKLVGLIPGDFRPDSDDRDVIFDHRSEGLRRRSSLNPKFDALYFPLLFPYREDGFHTGILYVQETNRASKDWIRIPYKFIVPHTGNKIKAITYIVYNDFHANYENAIYIKNRAIVTPTSSIISDINSYMLAKVKGQSKTYYSLDSIEDDSPNIASLKEEYPTEFLNKLSFNGVQEHEIQLKVRTPVILLRNLNPKIGLTNGTKIMITHLGKNVIRGKIIDGTHDKDLVVIPTIVLNVTEHRWPFILKRRQFPTRVSYAMTINKS</sequence>
<gene>
    <name evidence="2" type="ORF">LITE_LOCUS28015</name>
</gene>
<name>A0AAV0MD48_9ROSI</name>
<accession>A0AAV0MD48</accession>
<keyword evidence="3" id="KW-1185">Reference proteome</keyword>
<dbReference type="Proteomes" id="UP001154282">
    <property type="component" value="Unassembled WGS sequence"/>
</dbReference>
<dbReference type="PANTHER" id="PTHR10492:SF57">
    <property type="entry name" value="ATP-DEPENDENT DNA HELICASE"/>
    <property type="match status" value="1"/>
</dbReference>
<dbReference type="Pfam" id="PF21530">
    <property type="entry name" value="Pif1_2B_dom"/>
    <property type="match status" value="1"/>
</dbReference>
<protein>
    <recommendedName>
        <fullName evidence="1">DNA helicase Pif1-like 2B domain-containing protein</fullName>
    </recommendedName>
</protein>
<feature type="domain" description="DNA helicase Pif1-like 2B" evidence="1">
    <location>
        <begin position="231"/>
        <end position="277"/>
    </location>
</feature>
<reference evidence="2" key="1">
    <citation type="submission" date="2022-08" db="EMBL/GenBank/DDBJ databases">
        <authorList>
            <person name="Gutierrez-Valencia J."/>
        </authorList>
    </citation>
    <scope>NUCLEOTIDE SEQUENCE</scope>
</reference>
<organism evidence="2 3">
    <name type="scientific">Linum tenue</name>
    <dbReference type="NCBI Taxonomy" id="586396"/>
    <lineage>
        <taxon>Eukaryota</taxon>
        <taxon>Viridiplantae</taxon>
        <taxon>Streptophyta</taxon>
        <taxon>Embryophyta</taxon>
        <taxon>Tracheophyta</taxon>
        <taxon>Spermatophyta</taxon>
        <taxon>Magnoliopsida</taxon>
        <taxon>eudicotyledons</taxon>
        <taxon>Gunneridae</taxon>
        <taxon>Pentapetalae</taxon>
        <taxon>rosids</taxon>
        <taxon>fabids</taxon>
        <taxon>Malpighiales</taxon>
        <taxon>Linaceae</taxon>
        <taxon>Linum</taxon>
    </lineage>
</organism>
<dbReference type="SUPFAM" id="SSF52540">
    <property type="entry name" value="P-loop containing nucleoside triphosphate hydrolases"/>
    <property type="match status" value="1"/>
</dbReference>
<evidence type="ECO:0000313" key="3">
    <source>
        <dbReference type="Proteomes" id="UP001154282"/>
    </source>
</evidence>
<proteinExistence type="predicted"/>
<dbReference type="EMBL" id="CAMGYJ010000007">
    <property type="protein sequence ID" value="CAI0444215.1"/>
    <property type="molecule type" value="Genomic_DNA"/>
</dbReference>
<evidence type="ECO:0000259" key="1">
    <source>
        <dbReference type="Pfam" id="PF21530"/>
    </source>
</evidence>
<dbReference type="InterPro" id="IPR049163">
    <property type="entry name" value="Pif1-like_2B_dom"/>
</dbReference>
<evidence type="ECO:0000313" key="2">
    <source>
        <dbReference type="EMBL" id="CAI0444215.1"/>
    </source>
</evidence>